<reference evidence="1" key="1">
    <citation type="submission" date="2024-06" db="EMBL/GenBank/DDBJ databases">
        <title>Draft genome sequence of Microbacterium sp. strain A8/3-1, isolated from Oxytropis tragacanthoides Fisch. ex DC. Root nodules in the Altai region of Russia.</title>
        <authorList>
            <person name="Sazanova A."/>
            <person name="Guro P."/>
            <person name="Kuznetsova I."/>
            <person name="Belimov A."/>
            <person name="Safronova V."/>
        </authorList>
    </citation>
    <scope>NUCLEOTIDE SEQUENCE</scope>
    <source>
        <strain evidence="1">A8/3-1</strain>
    </source>
</reference>
<name>A0AAU7W411_9MICO</name>
<evidence type="ECO:0000313" key="1">
    <source>
        <dbReference type="EMBL" id="XBX80478.1"/>
    </source>
</evidence>
<dbReference type="PANTHER" id="PTHR34822:SF1">
    <property type="entry name" value="GRPB FAMILY PROTEIN"/>
    <property type="match status" value="1"/>
</dbReference>
<dbReference type="RefSeq" id="WP_350353280.1">
    <property type="nucleotide sequence ID" value="NZ_CP158357.1"/>
</dbReference>
<dbReference type="Pfam" id="PF04229">
    <property type="entry name" value="GrpB"/>
    <property type="match status" value="1"/>
</dbReference>
<organism evidence="1">
    <name type="scientific">Microbacterium sp. A8/3-1</name>
    <dbReference type="NCBI Taxonomy" id="3160749"/>
    <lineage>
        <taxon>Bacteria</taxon>
        <taxon>Bacillati</taxon>
        <taxon>Actinomycetota</taxon>
        <taxon>Actinomycetes</taxon>
        <taxon>Micrococcales</taxon>
        <taxon>Microbacteriaceae</taxon>
        <taxon>Microbacterium</taxon>
    </lineage>
</organism>
<dbReference type="InterPro" id="IPR043519">
    <property type="entry name" value="NT_sf"/>
</dbReference>
<dbReference type="AlphaFoldDB" id="A0AAU7W411"/>
<accession>A0AAU7W411</accession>
<dbReference type="EMBL" id="CP158357">
    <property type="protein sequence ID" value="XBX80478.1"/>
    <property type="molecule type" value="Genomic_DNA"/>
</dbReference>
<dbReference type="SUPFAM" id="SSF81301">
    <property type="entry name" value="Nucleotidyltransferase"/>
    <property type="match status" value="1"/>
</dbReference>
<dbReference type="PANTHER" id="PTHR34822">
    <property type="entry name" value="GRPB DOMAIN PROTEIN (AFU_ORTHOLOGUE AFUA_1G01530)"/>
    <property type="match status" value="1"/>
</dbReference>
<dbReference type="InterPro" id="IPR007344">
    <property type="entry name" value="GrpB/CoaE"/>
</dbReference>
<gene>
    <name evidence="1" type="ORF">ABS642_10405</name>
</gene>
<proteinExistence type="predicted"/>
<protein>
    <submittedName>
        <fullName evidence="1">GrpB family protein</fullName>
    </submittedName>
</protein>
<dbReference type="Gene3D" id="3.30.460.10">
    <property type="entry name" value="Beta Polymerase, domain 2"/>
    <property type="match status" value="1"/>
</dbReference>
<sequence length="180" mass="19854">MSEADVEWFDQPIGEAVEVHDPSGEWAAIGRSWEERLGQALSPLPVRVDHVGSTSVPGLAAKPVIDMQVQVPNLADERAYLPALKGLGMVLRARGADFRFLRPPAGRARNVHIHVCEAGSAWAEEHLAFRDALRGDVSLAREYEGLKRRLAETVVERADYNLGKESFILEVVARHLGSQQ</sequence>